<comment type="caution">
    <text evidence="2">The sequence shown here is derived from an EMBL/GenBank/DDBJ whole genome shotgun (WGS) entry which is preliminary data.</text>
</comment>
<evidence type="ECO:0000313" key="2">
    <source>
        <dbReference type="EMBL" id="EPY32824.1"/>
    </source>
</evidence>
<dbReference type="OrthoDB" id="238850at2759"/>
<dbReference type="AlphaFoldDB" id="S9UVL5"/>
<accession>S9UVL5</accession>
<dbReference type="Proteomes" id="UP000015354">
    <property type="component" value="Unassembled WGS sequence"/>
</dbReference>
<dbReference type="EMBL" id="ATMH01003469">
    <property type="protein sequence ID" value="EPY31411.1"/>
    <property type="molecule type" value="Genomic_DNA"/>
</dbReference>
<protein>
    <submittedName>
        <fullName evidence="2">Uncharacterized protein</fullName>
    </submittedName>
</protein>
<sequence>MSFRIEKKAHSSSFMTPGESYMIYASSASLRKHLSDSYWCEAMQQVCDGKLSGVAVRYTGENLVFMQFRPHTLSPAGYRYPLFMSIPVEFLVPCDQNAAKNYNNSPNLYGSFSSSVNSDDSKPSSPLTGKATLPKLCVVCGRYNMPTMIMRPHGWKCKECKGKKSDPALRLKVTELQVSLSEKDK</sequence>
<keyword evidence="3" id="KW-1185">Reference proteome</keyword>
<organism evidence="2 3">
    <name type="scientific">Strigomonas culicis</name>
    <dbReference type="NCBI Taxonomy" id="28005"/>
    <lineage>
        <taxon>Eukaryota</taxon>
        <taxon>Discoba</taxon>
        <taxon>Euglenozoa</taxon>
        <taxon>Kinetoplastea</taxon>
        <taxon>Metakinetoplastina</taxon>
        <taxon>Trypanosomatida</taxon>
        <taxon>Trypanosomatidae</taxon>
        <taxon>Strigomonadinae</taxon>
        <taxon>Strigomonas</taxon>
    </lineage>
</organism>
<dbReference type="EMBL" id="ATMH01002624">
    <property type="protein sequence ID" value="EPY32824.1"/>
    <property type="molecule type" value="Genomic_DNA"/>
</dbReference>
<gene>
    <name evidence="2" type="ORF">STCU_02624</name>
    <name evidence="1" type="ORF">STCU_03469</name>
</gene>
<evidence type="ECO:0000313" key="3">
    <source>
        <dbReference type="Proteomes" id="UP000015354"/>
    </source>
</evidence>
<evidence type="ECO:0000313" key="1">
    <source>
        <dbReference type="EMBL" id="EPY31411.1"/>
    </source>
</evidence>
<proteinExistence type="predicted"/>
<name>S9UVL5_9TRYP</name>
<reference evidence="2" key="2">
    <citation type="submission" date="2013-03" db="EMBL/GenBank/DDBJ databases">
        <authorList>
            <person name="Motta M.C.M."/>
            <person name="Martins A.C.A."/>
            <person name="Preta C.M.C.C."/>
            <person name="Silva R."/>
            <person name="de Souza S.S."/>
            <person name="Klein C.C."/>
            <person name="de Almeida L.G.P."/>
            <person name="Cunha O.L."/>
            <person name="Colabardini A.C."/>
            <person name="Lima B.A."/>
            <person name="Machado C.R."/>
            <person name="Soares C.M.A."/>
            <person name="de Menezes C.B.A."/>
            <person name="Bartolomeu D.C."/>
            <person name="Grisard E.C."/>
            <person name="Fantinatti-Garboggini F."/>
            <person name="Rodrigues-Luiz G.F."/>
            <person name="Wagner G."/>
            <person name="Goldman G.H."/>
            <person name="Fietto J.L.R."/>
            <person name="Ciapina L.P."/>
            <person name="Brocchi M."/>
            <person name="Elias M.C."/>
            <person name="Goldman M.H.S."/>
            <person name="Sagot M.-F."/>
            <person name="Pereira M."/>
            <person name="Stoco P.H."/>
            <person name="Teixeira S.M.R."/>
            <person name="de Mendonca-Neto R.P."/>
            <person name="Maciel T.E.F."/>
            <person name="Mendes T.A.O."/>
            <person name="Urmenyi T.P."/>
            <person name="Teixeira M.M.G."/>
            <person name="de Camargo E.F.P."/>
            <person name="de Sousa W."/>
            <person name="Schenkman S."/>
            <person name="de Vasconcelos A.T.R."/>
        </authorList>
    </citation>
    <scope>NUCLEOTIDE SEQUENCE</scope>
</reference>
<reference evidence="2 3" key="1">
    <citation type="journal article" date="2013" name="PLoS ONE">
        <title>Predicting the Proteins of Angomonas deanei, Strigomonas culicis and Their Respective Endosymbionts Reveals New Aspects of the Trypanosomatidae Family.</title>
        <authorList>
            <person name="Motta M.C."/>
            <person name="Martins A.C."/>
            <person name="de Souza S.S."/>
            <person name="Catta-Preta C.M."/>
            <person name="Silva R."/>
            <person name="Klein C.C."/>
            <person name="de Almeida L.G."/>
            <person name="de Lima Cunha O."/>
            <person name="Ciapina L.P."/>
            <person name="Brocchi M."/>
            <person name="Colabardini A.C."/>
            <person name="de Araujo Lima B."/>
            <person name="Machado C.R."/>
            <person name="de Almeida Soares C.M."/>
            <person name="Probst C.M."/>
            <person name="de Menezes C.B."/>
            <person name="Thompson C.E."/>
            <person name="Bartholomeu D.C."/>
            <person name="Gradia D.F."/>
            <person name="Pavoni D.P."/>
            <person name="Grisard E.C."/>
            <person name="Fantinatti-Garboggini F."/>
            <person name="Marchini F.K."/>
            <person name="Rodrigues-Luiz G.F."/>
            <person name="Wagner G."/>
            <person name="Goldman G.H."/>
            <person name="Fietto J.L."/>
            <person name="Elias M.C."/>
            <person name="Goldman M.H."/>
            <person name="Sagot M.F."/>
            <person name="Pereira M."/>
            <person name="Stoco P.H."/>
            <person name="de Mendonca-Neto R.P."/>
            <person name="Teixeira S.M."/>
            <person name="Maciel T.E."/>
            <person name="de Oliveira Mendes T.A."/>
            <person name="Urmenyi T.P."/>
            <person name="de Souza W."/>
            <person name="Schenkman S."/>
            <person name="de Vasconcelos A.T."/>
        </authorList>
    </citation>
    <scope>NUCLEOTIDE SEQUENCE [LARGE SCALE GENOMIC DNA]</scope>
</reference>